<sequence length="61" mass="5926">GVSVGWKVDGSAAEVVTALGITGLDVGEVTATLVDGLMGEGEVGVVADALTSTSTSLGQYN</sequence>
<keyword evidence="2" id="KW-1185">Reference proteome</keyword>
<reference evidence="1 2" key="1">
    <citation type="journal article" date="2021" name="Nat. Plants">
        <title>The Taxus genome provides insights into paclitaxel biosynthesis.</title>
        <authorList>
            <person name="Xiong X."/>
            <person name="Gou J."/>
            <person name="Liao Q."/>
            <person name="Li Y."/>
            <person name="Zhou Q."/>
            <person name="Bi G."/>
            <person name="Li C."/>
            <person name="Du R."/>
            <person name="Wang X."/>
            <person name="Sun T."/>
            <person name="Guo L."/>
            <person name="Liang H."/>
            <person name="Lu P."/>
            <person name="Wu Y."/>
            <person name="Zhang Z."/>
            <person name="Ro D.K."/>
            <person name="Shang Y."/>
            <person name="Huang S."/>
            <person name="Yan J."/>
        </authorList>
    </citation>
    <scope>NUCLEOTIDE SEQUENCE [LARGE SCALE GENOMIC DNA]</scope>
    <source>
        <strain evidence="1">Ta-2019</strain>
    </source>
</reference>
<dbReference type="EMBL" id="JAHRHJ020000005">
    <property type="protein sequence ID" value="KAH9315614.1"/>
    <property type="molecule type" value="Genomic_DNA"/>
</dbReference>
<dbReference type="Proteomes" id="UP000824469">
    <property type="component" value="Unassembled WGS sequence"/>
</dbReference>
<feature type="non-terminal residue" evidence="1">
    <location>
        <position position="61"/>
    </location>
</feature>
<name>A0AA38G6Q4_TAXCH</name>
<feature type="non-terminal residue" evidence="1">
    <location>
        <position position="1"/>
    </location>
</feature>
<protein>
    <submittedName>
        <fullName evidence="1">Uncharacterized protein</fullName>
    </submittedName>
</protein>
<gene>
    <name evidence="1" type="ORF">KI387_024241</name>
</gene>
<evidence type="ECO:0000313" key="2">
    <source>
        <dbReference type="Proteomes" id="UP000824469"/>
    </source>
</evidence>
<comment type="caution">
    <text evidence="1">The sequence shown here is derived from an EMBL/GenBank/DDBJ whole genome shotgun (WGS) entry which is preliminary data.</text>
</comment>
<evidence type="ECO:0000313" key="1">
    <source>
        <dbReference type="EMBL" id="KAH9315614.1"/>
    </source>
</evidence>
<accession>A0AA38G6Q4</accession>
<dbReference type="AlphaFoldDB" id="A0AA38G6Q4"/>
<proteinExistence type="predicted"/>
<organism evidence="1 2">
    <name type="scientific">Taxus chinensis</name>
    <name type="common">Chinese yew</name>
    <name type="synonym">Taxus wallichiana var. chinensis</name>
    <dbReference type="NCBI Taxonomy" id="29808"/>
    <lineage>
        <taxon>Eukaryota</taxon>
        <taxon>Viridiplantae</taxon>
        <taxon>Streptophyta</taxon>
        <taxon>Embryophyta</taxon>
        <taxon>Tracheophyta</taxon>
        <taxon>Spermatophyta</taxon>
        <taxon>Pinopsida</taxon>
        <taxon>Pinidae</taxon>
        <taxon>Conifers II</taxon>
        <taxon>Cupressales</taxon>
        <taxon>Taxaceae</taxon>
        <taxon>Taxus</taxon>
    </lineage>
</organism>